<dbReference type="PROSITE" id="PS51257">
    <property type="entry name" value="PROKAR_LIPOPROTEIN"/>
    <property type="match status" value="1"/>
</dbReference>
<comment type="caution">
    <text evidence="2">The sequence shown here is derived from an EMBL/GenBank/DDBJ whole genome shotgun (WGS) entry which is preliminary data.</text>
</comment>
<organism evidence="2 3">
    <name type="scientific">Aquibaculum arenosum</name>
    <dbReference type="NCBI Taxonomy" id="3032591"/>
    <lineage>
        <taxon>Bacteria</taxon>
        <taxon>Pseudomonadati</taxon>
        <taxon>Pseudomonadota</taxon>
        <taxon>Alphaproteobacteria</taxon>
        <taxon>Rhodospirillales</taxon>
        <taxon>Rhodovibrionaceae</taxon>
        <taxon>Aquibaculum</taxon>
    </lineage>
</organism>
<dbReference type="Proteomes" id="UP001215503">
    <property type="component" value="Unassembled WGS sequence"/>
</dbReference>
<name>A0ABT5YKZ9_9PROT</name>
<feature type="signal peptide" evidence="1">
    <location>
        <begin position="1"/>
        <end position="22"/>
    </location>
</feature>
<keyword evidence="1" id="KW-0732">Signal</keyword>
<dbReference type="PROSITE" id="PS51318">
    <property type="entry name" value="TAT"/>
    <property type="match status" value="1"/>
</dbReference>
<sequence length="201" mass="22374">MTSRRSFLSFTLLLTGGLPLIAACTPPPPPSPDYTQIGFGHRAPLRLNVARVVFRDESRQPREAPEVGHLFPDPPPTVVERWVRDRLQAVGSGGEIEAVLREASVTETTLPRSSGLRGLVTREQSERYDARISLALRARNASGEPDGSVEARLERSTTVRENLGRGERTAIWHRLMEEMARSLDEEMERAIRDGDLARLLA</sequence>
<feature type="chain" id="PRO_5045489560" description="ABC-type transport auxiliary lipoprotein component domain-containing protein" evidence="1">
    <location>
        <begin position="23"/>
        <end position="201"/>
    </location>
</feature>
<dbReference type="RefSeq" id="WP_275820987.1">
    <property type="nucleotide sequence ID" value="NZ_JARHUD010000003.1"/>
</dbReference>
<protein>
    <recommendedName>
        <fullName evidence="4">ABC-type transport auxiliary lipoprotein component domain-containing protein</fullName>
    </recommendedName>
</protein>
<dbReference type="InterPro" id="IPR006311">
    <property type="entry name" value="TAT_signal"/>
</dbReference>
<dbReference type="EMBL" id="JARHUD010000003">
    <property type="protein sequence ID" value="MDF2095501.1"/>
    <property type="molecule type" value="Genomic_DNA"/>
</dbReference>
<proteinExistence type="predicted"/>
<gene>
    <name evidence="2" type="ORF">P2G67_05890</name>
</gene>
<evidence type="ECO:0008006" key="4">
    <source>
        <dbReference type="Google" id="ProtNLM"/>
    </source>
</evidence>
<accession>A0ABT5YKZ9</accession>
<reference evidence="2 3" key="1">
    <citation type="submission" date="2023-03" db="EMBL/GenBank/DDBJ databases">
        <title>Fodinicurvata sp. CAU 1616 isolated from sea sendiment.</title>
        <authorList>
            <person name="Kim W."/>
        </authorList>
    </citation>
    <scope>NUCLEOTIDE SEQUENCE [LARGE SCALE GENOMIC DNA]</scope>
    <source>
        <strain evidence="2 3">CAU 1616</strain>
    </source>
</reference>
<keyword evidence="3" id="KW-1185">Reference proteome</keyword>
<evidence type="ECO:0000256" key="1">
    <source>
        <dbReference type="SAM" id="SignalP"/>
    </source>
</evidence>
<evidence type="ECO:0000313" key="2">
    <source>
        <dbReference type="EMBL" id="MDF2095501.1"/>
    </source>
</evidence>
<evidence type="ECO:0000313" key="3">
    <source>
        <dbReference type="Proteomes" id="UP001215503"/>
    </source>
</evidence>